<dbReference type="PANTHER" id="PTHR31095">
    <property type="entry name" value="RIKEN CDNA 9930021J03 GENE"/>
    <property type="match status" value="1"/>
</dbReference>
<feature type="region of interest" description="Disordered" evidence="2">
    <location>
        <begin position="862"/>
        <end position="914"/>
    </location>
</feature>
<organism evidence="4 5">
    <name type="scientific">Tropilaelaps mercedesae</name>
    <dbReference type="NCBI Taxonomy" id="418985"/>
    <lineage>
        <taxon>Eukaryota</taxon>
        <taxon>Metazoa</taxon>
        <taxon>Ecdysozoa</taxon>
        <taxon>Arthropoda</taxon>
        <taxon>Chelicerata</taxon>
        <taxon>Arachnida</taxon>
        <taxon>Acari</taxon>
        <taxon>Parasitiformes</taxon>
        <taxon>Mesostigmata</taxon>
        <taxon>Gamasina</taxon>
        <taxon>Dermanyssoidea</taxon>
        <taxon>Laelapidae</taxon>
        <taxon>Tropilaelaps</taxon>
    </lineage>
</organism>
<protein>
    <recommendedName>
        <fullName evidence="3">Uncharacterized bromodomain-containing protein 10 helical domain-containing protein</fullName>
    </recommendedName>
</protein>
<dbReference type="InterPro" id="IPR056522">
    <property type="entry name" value="KIAA2026_hel"/>
</dbReference>
<feature type="compositionally biased region" description="Acidic residues" evidence="2">
    <location>
        <begin position="620"/>
        <end position="641"/>
    </location>
</feature>
<reference evidence="4 5" key="1">
    <citation type="journal article" date="2017" name="Gigascience">
        <title>Draft genome of the honey bee ectoparasitic mite, Tropilaelaps mercedesae, is shaped by the parasitic life history.</title>
        <authorList>
            <person name="Dong X."/>
            <person name="Armstrong S.D."/>
            <person name="Xia D."/>
            <person name="Makepeace B.L."/>
            <person name="Darby A.C."/>
            <person name="Kadowaki T."/>
        </authorList>
    </citation>
    <scope>NUCLEOTIDE SEQUENCE [LARGE SCALE GENOMIC DNA]</scope>
    <source>
        <strain evidence="4">Wuxi-XJTLU</strain>
    </source>
</reference>
<feature type="compositionally biased region" description="Basic and acidic residues" evidence="2">
    <location>
        <begin position="566"/>
        <end position="576"/>
    </location>
</feature>
<name>A0A1V9XCP5_9ACAR</name>
<evidence type="ECO:0000313" key="4">
    <source>
        <dbReference type="EMBL" id="OQR71196.1"/>
    </source>
</evidence>
<feature type="compositionally biased region" description="Basic and acidic residues" evidence="2">
    <location>
        <begin position="586"/>
        <end position="595"/>
    </location>
</feature>
<comment type="caution">
    <text evidence="4">The sequence shown here is derived from an EMBL/GenBank/DDBJ whole genome shotgun (WGS) entry which is preliminary data.</text>
</comment>
<feature type="compositionally biased region" description="Polar residues" evidence="2">
    <location>
        <begin position="600"/>
        <end position="611"/>
    </location>
</feature>
<dbReference type="InParanoid" id="A0A1V9XCP5"/>
<gene>
    <name evidence="4" type="ORF">BIW11_11150</name>
</gene>
<feature type="domain" description="Uncharacterized bromodomain-containing protein 10 helical" evidence="3">
    <location>
        <begin position="255"/>
        <end position="403"/>
    </location>
</feature>
<dbReference type="InterPro" id="IPR040214">
    <property type="entry name" value="BRD10"/>
</dbReference>
<feature type="region of interest" description="Disordered" evidence="2">
    <location>
        <begin position="823"/>
        <end position="848"/>
    </location>
</feature>
<feature type="region of interest" description="Disordered" evidence="2">
    <location>
        <begin position="470"/>
        <end position="501"/>
    </location>
</feature>
<dbReference type="OrthoDB" id="6497002at2759"/>
<accession>A0A1V9XCP5</accession>
<evidence type="ECO:0000256" key="1">
    <source>
        <dbReference type="ARBA" id="ARBA00023117"/>
    </source>
</evidence>
<dbReference type="STRING" id="418985.A0A1V9XCP5"/>
<dbReference type="Gene3D" id="1.20.920.10">
    <property type="entry name" value="Bromodomain-like"/>
    <property type="match status" value="1"/>
</dbReference>
<feature type="compositionally biased region" description="Basic residues" evidence="2">
    <location>
        <begin position="877"/>
        <end position="890"/>
    </location>
</feature>
<dbReference type="SUPFAM" id="SSF47370">
    <property type="entry name" value="Bromodomain"/>
    <property type="match status" value="1"/>
</dbReference>
<proteinExistence type="predicted"/>
<feature type="region of interest" description="Disordered" evidence="2">
    <location>
        <begin position="566"/>
        <end position="719"/>
    </location>
</feature>
<dbReference type="InterPro" id="IPR036427">
    <property type="entry name" value="Bromodomain-like_sf"/>
</dbReference>
<feature type="compositionally biased region" description="Basic and acidic residues" evidence="2">
    <location>
        <begin position="484"/>
        <end position="493"/>
    </location>
</feature>
<feature type="compositionally biased region" description="Basic and acidic residues" evidence="2">
    <location>
        <begin position="823"/>
        <end position="835"/>
    </location>
</feature>
<keyword evidence="1" id="KW-0103">Bromodomain</keyword>
<feature type="compositionally biased region" description="Basic and acidic residues" evidence="2">
    <location>
        <begin position="901"/>
        <end position="914"/>
    </location>
</feature>
<evidence type="ECO:0000256" key="2">
    <source>
        <dbReference type="SAM" id="MobiDB-lite"/>
    </source>
</evidence>
<keyword evidence="5" id="KW-1185">Reference proteome</keyword>
<evidence type="ECO:0000259" key="3">
    <source>
        <dbReference type="Pfam" id="PF23450"/>
    </source>
</evidence>
<dbReference type="AlphaFoldDB" id="A0A1V9XCP5"/>
<evidence type="ECO:0000313" key="5">
    <source>
        <dbReference type="Proteomes" id="UP000192247"/>
    </source>
</evidence>
<dbReference type="EMBL" id="MNPL01015200">
    <property type="protein sequence ID" value="OQR71196.1"/>
    <property type="molecule type" value="Genomic_DNA"/>
</dbReference>
<dbReference type="Proteomes" id="UP000192247">
    <property type="component" value="Unassembled WGS sequence"/>
</dbReference>
<dbReference type="Pfam" id="PF23450">
    <property type="entry name" value="KIAA2026_hel"/>
    <property type="match status" value="1"/>
</dbReference>
<feature type="compositionally biased region" description="Basic and acidic residues" evidence="2">
    <location>
        <begin position="646"/>
        <end position="658"/>
    </location>
</feature>
<sequence>MIEEPVSDVEIRSEGLSEPDEDAELVIVTNELEEHCYSKVKLKLFEQRRTRHAQDPEPDLPVELLHGWRIVSFLMSTNCRSFCGPFLDKPESSMREYWRNHSDALKNTTWLSKIKQQIVEKKTYERIGEIVGDVRRMLESCYLAFGPHHPVSKKGIKLEGVLEMKIGLLPRDLRERCSIDATRPSDIPRGRLKVEDGESMLIAIIRHERAVRGREQRFRAREGKKFEKEALAAAADMWDAKEVRDRLDEVQAMWEVPHIAHFLFLAQHALGFPEFTMYELERSLLYPQSSQLLHSLMTCLLTTGFKSVSSTASKPPMGYREWNEKLRNKLVTFYKMLNNHGMSKVFEDTGVEDEFFQIVGEANPFDKLNDKEEWCTFEDFTVRERVAIIKALCDQRLAKHKSVADYFVEGTYSGEDMRQLVLGCDLAGREYFYFPCLSNHDVRVYSVQQFPHKQAHDDCYQVAIRRVPRSPKAPTVKRRKKKPSIREEHVETKSRRRSAKQAAKAFVQDLESSEESCEEEFDEEVVVYNSDGCVFMTAGEQQHQPEFKIVAENLNQLRALIERLKGEAETKDKENNGDGSQETNDEQSKETHEFDETSDDTQMPNDESSNGADIDKAEPMLEEEEEEDEEEEEEEVEEEDLLLTQKLERAGHGQENDSRSAMSIPEEESSQDTNQMQPRRSSRAHKQTQRFAEMDDDHDDESMCGGHTGAGHPNHGISSVAIGTRRSSRRLENGTAMDRDGAKVDGLSLKRKADSVGRERITMKIMLPKEKKVNKKQPSNKRLIAQLESILEQFLPFEQGFAQNEARTRLKLYTEVHHPQMLVEEQKRKAEEDKTRRSKRIKDPWSTSSQYMDNEILYGDAAFDGISDSDDDDGKSKRPQPTRRSNRGHHAAQVSSEETGGADREWRCRDGERF</sequence>
<dbReference type="PANTHER" id="PTHR31095:SF3">
    <property type="entry name" value="RIKEN CDNA 9930021J03 GENE"/>
    <property type="match status" value="1"/>
</dbReference>